<dbReference type="EMBL" id="MTPW01000001">
    <property type="protein sequence ID" value="PQJ32880.1"/>
    <property type="molecule type" value="Genomic_DNA"/>
</dbReference>
<dbReference type="SUPFAM" id="SSF52788">
    <property type="entry name" value="Phosphotyrosine protein phosphatases I"/>
    <property type="match status" value="1"/>
</dbReference>
<dbReference type="Gene3D" id="3.40.50.2300">
    <property type="match status" value="1"/>
</dbReference>
<keyword evidence="2" id="KW-1185">Reference proteome</keyword>
<proteinExistence type="predicted"/>
<gene>
    <name evidence="1" type="ORF">BST92_13540</name>
</gene>
<name>A0A2S7UE36_9FLAO</name>
<accession>A0A2S7UE36</accession>
<dbReference type="InterPro" id="IPR036196">
    <property type="entry name" value="Ptyr_pPase_sf"/>
</dbReference>
<comment type="caution">
    <text evidence="1">The sequence shown here is derived from an EMBL/GenBank/DDBJ whole genome shotgun (WGS) entry which is preliminary data.</text>
</comment>
<evidence type="ECO:0000313" key="1">
    <source>
        <dbReference type="EMBL" id="PQJ32880.1"/>
    </source>
</evidence>
<dbReference type="AlphaFoldDB" id="A0A2S7UE36"/>
<sequence length="112" mass="13070">MANHYLFICSANKDRSKTAEDYFSSKFPNLKFESAGTNLKTCNKLGTHYINIEMLQRADKIYLMETKHLKVIQKTFGNRFYNKINVLHIADFYKYGSTELIQILNAIVCFDN</sequence>
<reference evidence="1 2" key="1">
    <citation type="submission" date="2017-01" db="EMBL/GenBank/DDBJ databases">
        <title>Trade-off between light-utilization and light-protection in marine flavobacteria.</title>
        <authorList>
            <person name="Kumagai Y."/>
            <person name="Yoshizawa S."/>
            <person name="Kogure K."/>
            <person name="Iwasaki W."/>
        </authorList>
    </citation>
    <scope>NUCLEOTIDE SEQUENCE [LARGE SCALE GENOMIC DNA]</scope>
    <source>
        <strain evidence="1 2">KCTC 32109</strain>
    </source>
</reference>
<organism evidence="1 2">
    <name type="scientific">Nonlabens arenilitoris</name>
    <dbReference type="NCBI Taxonomy" id="1217969"/>
    <lineage>
        <taxon>Bacteria</taxon>
        <taxon>Pseudomonadati</taxon>
        <taxon>Bacteroidota</taxon>
        <taxon>Flavobacteriia</taxon>
        <taxon>Flavobacteriales</taxon>
        <taxon>Flavobacteriaceae</taxon>
        <taxon>Nonlabens</taxon>
    </lineage>
</organism>
<dbReference type="Proteomes" id="UP000239747">
    <property type="component" value="Unassembled WGS sequence"/>
</dbReference>
<evidence type="ECO:0000313" key="2">
    <source>
        <dbReference type="Proteomes" id="UP000239747"/>
    </source>
</evidence>
<dbReference type="OrthoDB" id="7210484at2"/>
<protein>
    <submittedName>
        <fullName evidence="1">Phosphotyrosine protein phosphatase</fullName>
    </submittedName>
</protein>